<feature type="compositionally biased region" description="Low complexity" evidence="1">
    <location>
        <begin position="40"/>
        <end position="60"/>
    </location>
</feature>
<evidence type="ECO:0000313" key="2">
    <source>
        <dbReference type="EMBL" id="KAK9932372.1"/>
    </source>
</evidence>
<proteinExistence type="predicted"/>
<name>A0AAW1X9E6_RUBAR</name>
<sequence length="129" mass="14210">MTVIVKSLPKPSSSSAKPKKLLNQASKVLNFVDDEENKTPSRSSSSKSNKSSSSRLSKPSSAHKMTTLKGHITNSSTVSTSLPSNVQPQARTDLDSKDEEWEKETSGSFRRDKDDFESRSAFMGIDKDR</sequence>
<feature type="compositionally biased region" description="Polar residues" evidence="1">
    <location>
        <begin position="72"/>
        <end position="90"/>
    </location>
</feature>
<dbReference type="EMBL" id="JBEDUW010000004">
    <property type="protein sequence ID" value="KAK9932372.1"/>
    <property type="molecule type" value="Genomic_DNA"/>
</dbReference>
<reference evidence="2 3" key="1">
    <citation type="journal article" date="2023" name="G3 (Bethesda)">
        <title>A chromosome-length genome assembly and annotation of blackberry (Rubus argutus, cv. 'Hillquist').</title>
        <authorList>
            <person name="Bruna T."/>
            <person name="Aryal R."/>
            <person name="Dudchenko O."/>
            <person name="Sargent D.J."/>
            <person name="Mead D."/>
            <person name="Buti M."/>
            <person name="Cavallini A."/>
            <person name="Hytonen T."/>
            <person name="Andres J."/>
            <person name="Pham M."/>
            <person name="Weisz D."/>
            <person name="Mascagni F."/>
            <person name="Usai G."/>
            <person name="Natali L."/>
            <person name="Bassil N."/>
            <person name="Fernandez G.E."/>
            <person name="Lomsadze A."/>
            <person name="Armour M."/>
            <person name="Olukolu B."/>
            <person name="Poorten T."/>
            <person name="Britton C."/>
            <person name="Davik J."/>
            <person name="Ashrafi H."/>
            <person name="Aiden E.L."/>
            <person name="Borodovsky M."/>
            <person name="Worthington M."/>
        </authorList>
    </citation>
    <scope>NUCLEOTIDE SEQUENCE [LARGE SCALE GENOMIC DNA]</scope>
    <source>
        <strain evidence="2">PI 553951</strain>
    </source>
</reference>
<organism evidence="2 3">
    <name type="scientific">Rubus argutus</name>
    <name type="common">Southern blackberry</name>
    <dbReference type="NCBI Taxonomy" id="59490"/>
    <lineage>
        <taxon>Eukaryota</taxon>
        <taxon>Viridiplantae</taxon>
        <taxon>Streptophyta</taxon>
        <taxon>Embryophyta</taxon>
        <taxon>Tracheophyta</taxon>
        <taxon>Spermatophyta</taxon>
        <taxon>Magnoliopsida</taxon>
        <taxon>eudicotyledons</taxon>
        <taxon>Gunneridae</taxon>
        <taxon>Pentapetalae</taxon>
        <taxon>rosids</taxon>
        <taxon>fabids</taxon>
        <taxon>Rosales</taxon>
        <taxon>Rosaceae</taxon>
        <taxon>Rosoideae</taxon>
        <taxon>Rosoideae incertae sedis</taxon>
        <taxon>Rubus</taxon>
    </lineage>
</organism>
<gene>
    <name evidence="2" type="ORF">M0R45_019612</name>
</gene>
<protein>
    <submittedName>
        <fullName evidence="2">Uncharacterized protein</fullName>
    </submittedName>
</protein>
<feature type="region of interest" description="Disordered" evidence="1">
    <location>
        <begin position="1"/>
        <end position="129"/>
    </location>
</feature>
<dbReference type="Proteomes" id="UP001457282">
    <property type="component" value="Unassembled WGS sequence"/>
</dbReference>
<comment type="caution">
    <text evidence="2">The sequence shown here is derived from an EMBL/GenBank/DDBJ whole genome shotgun (WGS) entry which is preliminary data.</text>
</comment>
<feature type="compositionally biased region" description="Basic and acidic residues" evidence="1">
    <location>
        <begin position="103"/>
        <end position="118"/>
    </location>
</feature>
<dbReference type="AlphaFoldDB" id="A0AAW1X9E6"/>
<evidence type="ECO:0000313" key="3">
    <source>
        <dbReference type="Proteomes" id="UP001457282"/>
    </source>
</evidence>
<accession>A0AAW1X9E6</accession>
<keyword evidence="3" id="KW-1185">Reference proteome</keyword>
<feature type="compositionally biased region" description="Low complexity" evidence="1">
    <location>
        <begin position="1"/>
        <end position="16"/>
    </location>
</feature>
<evidence type="ECO:0000256" key="1">
    <source>
        <dbReference type="SAM" id="MobiDB-lite"/>
    </source>
</evidence>